<dbReference type="Pfam" id="PF21948">
    <property type="entry name" value="LplA-B_cat"/>
    <property type="match status" value="1"/>
</dbReference>
<organism evidence="12 13">
    <name type="scientific">Phlebiopsis gigantea (strain 11061_1 CR5-6)</name>
    <name type="common">White-rot fungus</name>
    <name type="synonym">Peniophora gigantea</name>
    <dbReference type="NCBI Taxonomy" id="745531"/>
    <lineage>
        <taxon>Eukaryota</taxon>
        <taxon>Fungi</taxon>
        <taxon>Dikarya</taxon>
        <taxon>Basidiomycota</taxon>
        <taxon>Agaricomycotina</taxon>
        <taxon>Agaricomycetes</taxon>
        <taxon>Polyporales</taxon>
        <taxon>Phanerochaetaceae</taxon>
        <taxon>Phlebiopsis</taxon>
    </lineage>
</organism>
<dbReference type="InterPro" id="IPR004562">
    <property type="entry name" value="LipoylTrfase_LipoateP_Ligase"/>
</dbReference>
<dbReference type="GO" id="GO:0005739">
    <property type="term" value="C:mitochondrion"/>
    <property type="evidence" value="ECO:0007669"/>
    <property type="project" value="TreeGrafter"/>
</dbReference>
<dbReference type="EC" id="6.3.1.20" evidence="5"/>
<reference evidence="12 13" key="1">
    <citation type="journal article" date="2014" name="PLoS Genet.">
        <title>Analysis of the Phlebiopsis gigantea genome, transcriptome and secretome provides insight into its pioneer colonization strategies of wood.</title>
        <authorList>
            <person name="Hori C."/>
            <person name="Ishida T."/>
            <person name="Igarashi K."/>
            <person name="Samejima M."/>
            <person name="Suzuki H."/>
            <person name="Master E."/>
            <person name="Ferreira P."/>
            <person name="Ruiz-Duenas F.J."/>
            <person name="Held B."/>
            <person name="Canessa P."/>
            <person name="Larrondo L.F."/>
            <person name="Schmoll M."/>
            <person name="Druzhinina I.S."/>
            <person name="Kubicek C.P."/>
            <person name="Gaskell J.A."/>
            <person name="Kersten P."/>
            <person name="St John F."/>
            <person name="Glasner J."/>
            <person name="Sabat G."/>
            <person name="Splinter BonDurant S."/>
            <person name="Syed K."/>
            <person name="Yadav J."/>
            <person name="Mgbeahuruike A.C."/>
            <person name="Kovalchuk A."/>
            <person name="Asiegbu F.O."/>
            <person name="Lackner G."/>
            <person name="Hoffmeister D."/>
            <person name="Rencoret J."/>
            <person name="Gutierrez A."/>
            <person name="Sun H."/>
            <person name="Lindquist E."/>
            <person name="Barry K."/>
            <person name="Riley R."/>
            <person name="Grigoriev I.V."/>
            <person name="Henrissat B."/>
            <person name="Kues U."/>
            <person name="Berka R.M."/>
            <person name="Martinez A.T."/>
            <person name="Covert S.F."/>
            <person name="Blanchette R.A."/>
            <person name="Cullen D."/>
        </authorList>
    </citation>
    <scope>NUCLEOTIDE SEQUENCE [LARGE SCALE GENOMIC DNA]</scope>
    <source>
        <strain evidence="12 13">11061_1 CR5-6</strain>
    </source>
</reference>
<keyword evidence="7" id="KW-0436">Ligase</keyword>
<dbReference type="InterPro" id="IPR004143">
    <property type="entry name" value="BPL_LPL_catalytic"/>
</dbReference>
<dbReference type="GO" id="GO:0017118">
    <property type="term" value="F:lipoyltransferase activity"/>
    <property type="evidence" value="ECO:0007669"/>
    <property type="project" value="TreeGrafter"/>
</dbReference>
<protein>
    <recommendedName>
        <fullName evidence="6">Putative lipoate-protein ligase A</fullName>
        <ecNumber evidence="5">6.3.1.20</ecNumber>
    </recommendedName>
</protein>
<evidence type="ECO:0000256" key="2">
    <source>
        <dbReference type="ARBA" id="ARBA00005085"/>
    </source>
</evidence>
<dbReference type="CDD" id="cd16443">
    <property type="entry name" value="LplA"/>
    <property type="match status" value="1"/>
</dbReference>
<keyword evidence="8" id="KW-0547">Nucleotide-binding</keyword>
<dbReference type="PANTHER" id="PTHR12561">
    <property type="entry name" value="LIPOATE-PROTEIN LIGASE"/>
    <property type="match status" value="1"/>
</dbReference>
<feature type="domain" description="BPL/LPL catalytic" evidence="11">
    <location>
        <begin position="103"/>
        <end position="286"/>
    </location>
</feature>
<comment type="pathway">
    <text evidence="2">Protein modification; protein lipoylation via exogenous pathway; protein N(6)-(lipoyl)lysine from lipoate: step 2/2.</text>
</comment>
<dbReference type="UniPathway" id="UPA00537">
    <property type="reaction ID" value="UER00594"/>
</dbReference>
<dbReference type="Proteomes" id="UP000053257">
    <property type="component" value="Unassembled WGS sequence"/>
</dbReference>
<evidence type="ECO:0000256" key="10">
    <source>
        <dbReference type="ARBA" id="ARBA00048037"/>
    </source>
</evidence>
<dbReference type="AlphaFoldDB" id="A0A0C3RZE1"/>
<proteinExistence type="inferred from homology"/>
<dbReference type="EMBL" id="KN840492">
    <property type="protein sequence ID" value="KIP07731.1"/>
    <property type="molecule type" value="Genomic_DNA"/>
</dbReference>
<dbReference type="Gene3D" id="3.30.390.50">
    <property type="entry name" value="CO dehydrogenase flavoprotein, C-terminal domain"/>
    <property type="match status" value="1"/>
</dbReference>
<keyword evidence="9" id="KW-0067">ATP-binding</keyword>
<dbReference type="Pfam" id="PF10437">
    <property type="entry name" value="Lip_prot_lig_C"/>
    <property type="match status" value="1"/>
</dbReference>
<evidence type="ECO:0000256" key="5">
    <source>
        <dbReference type="ARBA" id="ARBA00012367"/>
    </source>
</evidence>
<dbReference type="SUPFAM" id="SSF55681">
    <property type="entry name" value="Class II aaRS and biotin synthetases"/>
    <property type="match status" value="1"/>
</dbReference>
<evidence type="ECO:0000256" key="3">
    <source>
        <dbReference type="ARBA" id="ARBA00005124"/>
    </source>
</evidence>
<dbReference type="NCBIfam" id="TIGR00545">
    <property type="entry name" value="lipoyltrans"/>
    <property type="match status" value="1"/>
</dbReference>
<sequence>MLALRVCWRRICIISFFEGHRLLPSTHAHNPSERPLHTLTSRRMLLLRTLQHAGRATKCLTHTRSFAVSATTRLSVDRSIYVSKSTNPYFNLTLEDWLFRHKSPKDPLLLFYRDEPCIVIGRNQNPWKEVNLSSAENTGTPWIRRRSGGGTVYHDLGNTNFSIHLSRSAFDRNETGQIVLKAVRSLGVDANLNDRNDICVGKDKISGSAYKIVNNRAYHHGTMLISTRLDTLGDLLRVNKPSLVTKGVASVRSPVRNLQQYNPSVTHEGFVQAVITAFRETYNIRDEVCEVEETEEVKSIPYISAGMEELPQWNWAFGQTPEFTYTLSNTFTWGTVTANIHSKHGMILGCTLETSASTLPVQPNLQGLGEQLSGQKYGFVEEDVLVLEDDTRREVWSWLRNKMSR</sequence>
<dbReference type="Gene3D" id="3.30.930.10">
    <property type="entry name" value="Bira Bifunctional Protein, Domain 2"/>
    <property type="match status" value="1"/>
</dbReference>
<evidence type="ECO:0000256" key="7">
    <source>
        <dbReference type="ARBA" id="ARBA00022598"/>
    </source>
</evidence>
<comment type="similarity">
    <text evidence="4">Belongs to the LplA family.</text>
</comment>
<comment type="catalytic activity">
    <reaction evidence="10">
        <text>L-lysyl-[lipoyl-carrier protein] + (R)-lipoate + ATP = N(6)-[(R)-lipoyl]-L-lysyl-[lipoyl-carrier protein] + AMP + diphosphate + H(+)</text>
        <dbReference type="Rhea" id="RHEA:49288"/>
        <dbReference type="Rhea" id="RHEA-COMP:10500"/>
        <dbReference type="Rhea" id="RHEA-COMP:10502"/>
        <dbReference type="ChEBI" id="CHEBI:15378"/>
        <dbReference type="ChEBI" id="CHEBI:29969"/>
        <dbReference type="ChEBI" id="CHEBI:30616"/>
        <dbReference type="ChEBI" id="CHEBI:33019"/>
        <dbReference type="ChEBI" id="CHEBI:83088"/>
        <dbReference type="ChEBI" id="CHEBI:83099"/>
        <dbReference type="ChEBI" id="CHEBI:456215"/>
        <dbReference type="EC" id="6.3.1.20"/>
    </reaction>
</comment>
<accession>A0A0C3RZE1</accession>
<dbReference type="PROSITE" id="PS51733">
    <property type="entry name" value="BPL_LPL_CATALYTIC"/>
    <property type="match status" value="1"/>
</dbReference>
<keyword evidence="13" id="KW-1185">Reference proteome</keyword>
<dbReference type="STRING" id="745531.A0A0C3RZE1"/>
<evidence type="ECO:0000256" key="8">
    <source>
        <dbReference type="ARBA" id="ARBA00022741"/>
    </source>
</evidence>
<name>A0A0C3RZE1_PHLG1</name>
<evidence type="ECO:0000256" key="4">
    <source>
        <dbReference type="ARBA" id="ARBA00008242"/>
    </source>
</evidence>
<comment type="function">
    <text evidence="1">Catalyzes both the ATP-dependent activation of exogenously supplied lipoate to lipoyl-AMP and the transfer of the activated lipoyl onto the lipoyl domains of lipoate-dependent enzymes.</text>
</comment>
<dbReference type="OrthoDB" id="201621at2759"/>
<evidence type="ECO:0000256" key="1">
    <source>
        <dbReference type="ARBA" id="ARBA00003253"/>
    </source>
</evidence>
<evidence type="ECO:0000256" key="6">
    <source>
        <dbReference type="ARBA" id="ARBA00015925"/>
    </source>
</evidence>
<dbReference type="InterPro" id="IPR019491">
    <property type="entry name" value="Lipoate_protein_ligase_C"/>
</dbReference>
<dbReference type="PANTHER" id="PTHR12561:SF3">
    <property type="entry name" value="LIPOYLTRANSFERASE 1, MITOCHONDRIAL"/>
    <property type="match status" value="1"/>
</dbReference>
<comment type="pathway">
    <text evidence="3">Protein modification; protein lipoylation via exogenous pathway; protein N(6)-(lipoyl)lysine from lipoate: step 1/2.</text>
</comment>
<evidence type="ECO:0000313" key="12">
    <source>
        <dbReference type="EMBL" id="KIP07731.1"/>
    </source>
</evidence>
<gene>
    <name evidence="12" type="ORF">PHLGIDRAFT_410732</name>
</gene>
<evidence type="ECO:0000256" key="9">
    <source>
        <dbReference type="ARBA" id="ARBA00022840"/>
    </source>
</evidence>
<dbReference type="GO" id="GO:0009249">
    <property type="term" value="P:protein lipoylation"/>
    <property type="evidence" value="ECO:0007669"/>
    <property type="project" value="InterPro"/>
</dbReference>
<dbReference type="HOGENOM" id="CLU_022986_3_1_1"/>
<dbReference type="SUPFAM" id="SSF82649">
    <property type="entry name" value="SufE/NifU"/>
    <property type="match status" value="1"/>
</dbReference>
<evidence type="ECO:0000313" key="13">
    <source>
        <dbReference type="Proteomes" id="UP000053257"/>
    </source>
</evidence>
<evidence type="ECO:0000259" key="11">
    <source>
        <dbReference type="PROSITE" id="PS51733"/>
    </source>
</evidence>
<dbReference type="InterPro" id="IPR045864">
    <property type="entry name" value="aa-tRNA-synth_II/BPL/LPL"/>
</dbReference>